<evidence type="ECO:0000256" key="6">
    <source>
        <dbReference type="ARBA" id="ARBA00023306"/>
    </source>
</evidence>
<evidence type="ECO:0000256" key="10">
    <source>
        <dbReference type="SAM" id="Coils"/>
    </source>
</evidence>
<organism evidence="11 12">
    <name type="scientific">Anaerosolibacter carboniphilus</name>
    <dbReference type="NCBI Taxonomy" id="1417629"/>
    <lineage>
        <taxon>Bacteria</taxon>
        <taxon>Bacillati</taxon>
        <taxon>Bacillota</taxon>
        <taxon>Clostridia</taxon>
        <taxon>Peptostreptococcales</taxon>
        <taxon>Thermotaleaceae</taxon>
        <taxon>Anaerosolibacter</taxon>
    </lineage>
</organism>
<dbReference type="GO" id="GO:0032153">
    <property type="term" value="C:cell division site"/>
    <property type="evidence" value="ECO:0007669"/>
    <property type="project" value="TreeGrafter"/>
</dbReference>
<dbReference type="Pfam" id="PF05164">
    <property type="entry name" value="ZapA"/>
    <property type="match status" value="1"/>
</dbReference>
<protein>
    <recommendedName>
        <fullName evidence="2">Cell division protein ZapA</fullName>
    </recommendedName>
    <alternativeName>
        <fullName evidence="9">Z ring-associated protein ZapA</fullName>
    </alternativeName>
</protein>
<gene>
    <name evidence="11" type="ORF">HNQ80_004407</name>
</gene>
<dbReference type="InterPro" id="IPR053712">
    <property type="entry name" value="Bac_CellDiv_Activator"/>
</dbReference>
<proteinExistence type="predicted"/>
<keyword evidence="12" id="KW-1185">Reference proteome</keyword>
<dbReference type="GO" id="GO:0005829">
    <property type="term" value="C:cytosol"/>
    <property type="evidence" value="ECO:0007669"/>
    <property type="project" value="TreeGrafter"/>
</dbReference>
<comment type="caution">
    <text evidence="11">The sequence shown here is derived from an EMBL/GenBank/DDBJ whole genome shotgun (WGS) entry which is preliminary data.</text>
</comment>
<dbReference type="RefSeq" id="WP_184312741.1">
    <property type="nucleotide sequence ID" value="NZ_JACHEN010000035.1"/>
</dbReference>
<sequence length="190" mass="22013">MSNKSKVVVRINGQEYTLVGTEPREYMQKVANYVDDKMVVIAKQSKKLSTAMAAVLTSVNIADEYFKTKSQLEALEKEALQPLYELDQVRNQLAVATAEAEGQNQEYIEIIQRLEEDLRNATCMEQESQELLFENRELKEALSEKEQEIETIRKMNEDLQNKLFEMQIKYVQSRKELEAYIEGFDGEGKK</sequence>
<keyword evidence="4 11" id="KW-0132">Cell division</keyword>
<dbReference type="AlphaFoldDB" id="A0A841L0X7"/>
<dbReference type="PANTHER" id="PTHR34981">
    <property type="entry name" value="CELL DIVISION PROTEIN ZAPA"/>
    <property type="match status" value="1"/>
</dbReference>
<comment type="subcellular location">
    <subcellularLocation>
        <location evidence="1">Cytoplasm</location>
    </subcellularLocation>
</comment>
<evidence type="ECO:0000313" key="11">
    <source>
        <dbReference type="EMBL" id="MBB6218248.1"/>
    </source>
</evidence>
<evidence type="ECO:0000256" key="8">
    <source>
        <dbReference type="ARBA" id="ARBA00026068"/>
    </source>
</evidence>
<evidence type="ECO:0000256" key="5">
    <source>
        <dbReference type="ARBA" id="ARBA00023210"/>
    </source>
</evidence>
<keyword evidence="5" id="KW-0717">Septation</keyword>
<evidence type="ECO:0000256" key="4">
    <source>
        <dbReference type="ARBA" id="ARBA00022618"/>
    </source>
</evidence>
<evidence type="ECO:0000256" key="2">
    <source>
        <dbReference type="ARBA" id="ARBA00015195"/>
    </source>
</evidence>
<evidence type="ECO:0000256" key="1">
    <source>
        <dbReference type="ARBA" id="ARBA00004496"/>
    </source>
</evidence>
<dbReference type="EMBL" id="JACHEN010000035">
    <property type="protein sequence ID" value="MBB6218248.1"/>
    <property type="molecule type" value="Genomic_DNA"/>
</dbReference>
<keyword evidence="10" id="KW-0175">Coiled coil</keyword>
<dbReference type="GO" id="GO:0030428">
    <property type="term" value="C:cell septum"/>
    <property type="evidence" value="ECO:0007669"/>
    <property type="project" value="TreeGrafter"/>
</dbReference>
<name>A0A841L0X7_9FIRM</name>
<keyword evidence="3" id="KW-0963">Cytoplasm</keyword>
<comment type="function">
    <text evidence="7">Activator of cell division through the inhibition of FtsZ GTPase activity, therefore promoting FtsZ assembly into bundles of protofilaments necessary for the formation of the division Z ring. It is recruited early at mid-cell but it is not essential for cell division.</text>
</comment>
<dbReference type="Gene3D" id="6.10.250.790">
    <property type="match status" value="1"/>
</dbReference>
<evidence type="ECO:0000256" key="7">
    <source>
        <dbReference type="ARBA" id="ARBA00024910"/>
    </source>
</evidence>
<accession>A0A841L0X7</accession>
<dbReference type="Proteomes" id="UP000579281">
    <property type="component" value="Unassembled WGS sequence"/>
</dbReference>
<evidence type="ECO:0000256" key="9">
    <source>
        <dbReference type="ARBA" id="ARBA00033158"/>
    </source>
</evidence>
<dbReference type="GO" id="GO:0000917">
    <property type="term" value="P:division septum assembly"/>
    <property type="evidence" value="ECO:0007669"/>
    <property type="project" value="UniProtKB-KW"/>
</dbReference>
<dbReference type="InterPro" id="IPR007838">
    <property type="entry name" value="Cell_div_ZapA-like"/>
</dbReference>
<keyword evidence="6" id="KW-0131">Cell cycle</keyword>
<feature type="coiled-coil region" evidence="10">
    <location>
        <begin position="86"/>
        <end position="176"/>
    </location>
</feature>
<comment type="subunit">
    <text evidence="8">Homodimer. Interacts with FtsZ.</text>
</comment>
<dbReference type="SUPFAM" id="SSF102829">
    <property type="entry name" value="Cell division protein ZapA-like"/>
    <property type="match status" value="1"/>
</dbReference>
<evidence type="ECO:0000313" key="12">
    <source>
        <dbReference type="Proteomes" id="UP000579281"/>
    </source>
</evidence>
<dbReference type="InterPro" id="IPR036192">
    <property type="entry name" value="Cell_div_ZapA-like_sf"/>
</dbReference>
<evidence type="ECO:0000256" key="3">
    <source>
        <dbReference type="ARBA" id="ARBA00022490"/>
    </source>
</evidence>
<dbReference type="GO" id="GO:0000921">
    <property type="term" value="P:septin ring assembly"/>
    <property type="evidence" value="ECO:0007669"/>
    <property type="project" value="TreeGrafter"/>
</dbReference>
<dbReference type="PANTHER" id="PTHR34981:SF1">
    <property type="entry name" value="CELL DIVISION PROTEIN ZAPA"/>
    <property type="match status" value="1"/>
</dbReference>
<dbReference type="GO" id="GO:0043093">
    <property type="term" value="P:FtsZ-dependent cytokinesis"/>
    <property type="evidence" value="ECO:0007669"/>
    <property type="project" value="TreeGrafter"/>
</dbReference>
<reference evidence="11 12" key="1">
    <citation type="submission" date="2020-08" db="EMBL/GenBank/DDBJ databases">
        <title>Genomic Encyclopedia of Type Strains, Phase IV (KMG-IV): sequencing the most valuable type-strain genomes for metagenomic binning, comparative biology and taxonomic classification.</title>
        <authorList>
            <person name="Goeker M."/>
        </authorList>
    </citation>
    <scope>NUCLEOTIDE SEQUENCE [LARGE SCALE GENOMIC DNA]</scope>
    <source>
        <strain evidence="11 12">DSM 103526</strain>
    </source>
</reference>